<dbReference type="PANTHER" id="PTHR45436:SF14">
    <property type="entry name" value="SENSOR PROTEIN QSEC"/>
    <property type="match status" value="1"/>
</dbReference>
<keyword evidence="5" id="KW-0808">Transferase</keyword>
<accession>B1Y7D3</accession>
<dbReference type="KEGG" id="lch:Lcho_2623"/>
<dbReference type="EMBL" id="CP001013">
    <property type="protein sequence ID" value="ACB34888.1"/>
    <property type="molecule type" value="Genomic_DNA"/>
</dbReference>
<keyword evidence="8 14" id="KW-0418">Kinase</keyword>
<dbReference type="InterPro" id="IPR036097">
    <property type="entry name" value="HisK_dim/P_sf"/>
</dbReference>
<dbReference type="InterPro" id="IPR050428">
    <property type="entry name" value="TCS_sensor_his_kinase"/>
</dbReference>
<dbReference type="SUPFAM" id="SSF47384">
    <property type="entry name" value="Homodimeric domain of signal transducing histidine kinase"/>
    <property type="match status" value="1"/>
</dbReference>
<evidence type="ECO:0000256" key="6">
    <source>
        <dbReference type="ARBA" id="ARBA00022692"/>
    </source>
</evidence>
<evidence type="ECO:0000256" key="2">
    <source>
        <dbReference type="ARBA" id="ARBA00004141"/>
    </source>
</evidence>
<evidence type="ECO:0000256" key="1">
    <source>
        <dbReference type="ARBA" id="ARBA00000085"/>
    </source>
</evidence>
<dbReference type="InterPro" id="IPR003661">
    <property type="entry name" value="HisK_dim/P_dom"/>
</dbReference>
<evidence type="ECO:0000256" key="12">
    <source>
        <dbReference type="SAM" id="Phobius"/>
    </source>
</evidence>
<keyword evidence="9" id="KW-0067">ATP-binding</keyword>
<dbReference type="Proteomes" id="UP000001693">
    <property type="component" value="Chromosome"/>
</dbReference>
<dbReference type="STRING" id="395495.Lcho_2623"/>
<dbReference type="CDD" id="cd00082">
    <property type="entry name" value="HisKA"/>
    <property type="match status" value="1"/>
</dbReference>
<dbReference type="Pfam" id="PF02518">
    <property type="entry name" value="HATPase_c"/>
    <property type="match status" value="1"/>
</dbReference>
<dbReference type="SUPFAM" id="SSF55874">
    <property type="entry name" value="ATPase domain of HSP90 chaperone/DNA topoisomerase II/histidine kinase"/>
    <property type="match status" value="1"/>
</dbReference>
<evidence type="ECO:0000256" key="9">
    <source>
        <dbReference type="ARBA" id="ARBA00022840"/>
    </source>
</evidence>
<dbReference type="PANTHER" id="PTHR45436">
    <property type="entry name" value="SENSOR HISTIDINE KINASE YKOH"/>
    <property type="match status" value="1"/>
</dbReference>
<dbReference type="InterPro" id="IPR003594">
    <property type="entry name" value="HATPase_dom"/>
</dbReference>
<keyword evidence="6 12" id="KW-0812">Transmembrane</keyword>
<keyword evidence="12" id="KW-0472">Membrane</keyword>
<dbReference type="GO" id="GO:0005886">
    <property type="term" value="C:plasma membrane"/>
    <property type="evidence" value="ECO:0007669"/>
    <property type="project" value="TreeGrafter"/>
</dbReference>
<dbReference type="GO" id="GO:0000155">
    <property type="term" value="F:phosphorelay sensor kinase activity"/>
    <property type="evidence" value="ECO:0007669"/>
    <property type="project" value="InterPro"/>
</dbReference>
<reference evidence="14 15" key="1">
    <citation type="submission" date="2008-03" db="EMBL/GenBank/DDBJ databases">
        <title>Complete sequence of Leptothrix cholodnii SP-6.</title>
        <authorList>
            <consortium name="US DOE Joint Genome Institute"/>
            <person name="Copeland A."/>
            <person name="Lucas S."/>
            <person name="Lapidus A."/>
            <person name="Glavina del Rio T."/>
            <person name="Dalin E."/>
            <person name="Tice H."/>
            <person name="Bruce D."/>
            <person name="Goodwin L."/>
            <person name="Pitluck S."/>
            <person name="Chertkov O."/>
            <person name="Brettin T."/>
            <person name="Detter J.C."/>
            <person name="Han C."/>
            <person name="Kuske C.R."/>
            <person name="Schmutz J."/>
            <person name="Larimer F."/>
            <person name="Land M."/>
            <person name="Hauser L."/>
            <person name="Kyrpides N."/>
            <person name="Lykidis A."/>
            <person name="Emerson D."/>
            <person name="Richardson P."/>
        </authorList>
    </citation>
    <scope>NUCLEOTIDE SEQUENCE [LARGE SCALE GENOMIC DNA]</scope>
    <source>
        <strain evidence="15">ATCC 51168 / LMG 8142 / SP-6</strain>
    </source>
</reference>
<dbReference type="InterPro" id="IPR036890">
    <property type="entry name" value="HATPase_C_sf"/>
</dbReference>
<proteinExistence type="predicted"/>
<dbReference type="AlphaFoldDB" id="B1Y7D3"/>
<evidence type="ECO:0000256" key="8">
    <source>
        <dbReference type="ARBA" id="ARBA00022777"/>
    </source>
</evidence>
<dbReference type="SMART" id="SM00388">
    <property type="entry name" value="HisKA"/>
    <property type="match status" value="1"/>
</dbReference>
<evidence type="ECO:0000259" key="13">
    <source>
        <dbReference type="PROSITE" id="PS50109"/>
    </source>
</evidence>
<protein>
    <recommendedName>
        <fullName evidence="3">histidine kinase</fullName>
        <ecNumber evidence="3">2.7.13.3</ecNumber>
    </recommendedName>
</protein>
<keyword evidence="7" id="KW-0547">Nucleotide-binding</keyword>
<dbReference type="Gene3D" id="3.30.565.10">
    <property type="entry name" value="Histidine kinase-like ATPase, C-terminal domain"/>
    <property type="match status" value="1"/>
</dbReference>
<evidence type="ECO:0000313" key="14">
    <source>
        <dbReference type="EMBL" id="ACB34888.1"/>
    </source>
</evidence>
<dbReference type="PROSITE" id="PS50109">
    <property type="entry name" value="HIS_KIN"/>
    <property type="match status" value="1"/>
</dbReference>
<dbReference type="GO" id="GO:0005524">
    <property type="term" value="F:ATP binding"/>
    <property type="evidence" value="ECO:0007669"/>
    <property type="project" value="UniProtKB-KW"/>
</dbReference>
<evidence type="ECO:0000313" key="15">
    <source>
        <dbReference type="Proteomes" id="UP000001693"/>
    </source>
</evidence>
<gene>
    <name evidence="14" type="ordered locus">Lcho_2623</name>
</gene>
<keyword evidence="10 12" id="KW-1133">Transmembrane helix</keyword>
<evidence type="ECO:0000256" key="5">
    <source>
        <dbReference type="ARBA" id="ARBA00022679"/>
    </source>
</evidence>
<feature type="domain" description="Histidine kinase" evidence="13">
    <location>
        <begin position="259"/>
        <end position="478"/>
    </location>
</feature>
<evidence type="ECO:0000256" key="10">
    <source>
        <dbReference type="ARBA" id="ARBA00022989"/>
    </source>
</evidence>
<evidence type="ECO:0000256" key="4">
    <source>
        <dbReference type="ARBA" id="ARBA00022553"/>
    </source>
</evidence>
<dbReference type="InterPro" id="IPR005467">
    <property type="entry name" value="His_kinase_dom"/>
</dbReference>
<keyword evidence="4" id="KW-0597">Phosphoprotein</keyword>
<dbReference type="EC" id="2.7.13.3" evidence="3"/>
<dbReference type="OrthoDB" id="8554694at2"/>
<feature type="transmembrane region" description="Helical" evidence="12">
    <location>
        <begin position="14"/>
        <end position="35"/>
    </location>
</feature>
<sequence>MHKPVRAWSLQHGLQWRVLGAVLVLWLGVASYAWYNLSQQVDDLLDGHLAQGMALLMALQVQDHEFDEMLGVDHITTPDHAPPGAPPSWSGSTDAELALHRYATKAVFQVWYQGQLLLRSSDAPNEPLAELKPGFSDTVVKGVAWRVYTAPAIRPDSYVIMGESREARVEIMSSILRDTWVPMLAGLPLVALAIWLAVRQGLVPVVRLGSQVSARKPDALDPIAIEDSPRELAPLIAALNQLFIRMESSLESERRFTSDAAHELRTPIAGIRAQAQAALEVSDDAQRRQALHGTLAGCDHAAHLVDQLLQLARLEGARAPNTPSKVSDVLVVAREEVVELASKAFESGHELVLETGDLPGSWLMAADPVLVSALLRNLIDNALRYSPPMSTVQVTFEAVDAQGRLWVSVEDSGPGLSPPLLQRLGERFFRARLNDASGSGLGWSIVRRIAAALDLVVQVDRSPTLGGLRVRIGWMPASAPARPQGCAPVTGADAPAAAGALAAPGDATLRTLATNRQSP</sequence>
<dbReference type="CDD" id="cd00075">
    <property type="entry name" value="HATPase"/>
    <property type="match status" value="1"/>
</dbReference>
<keyword evidence="15" id="KW-1185">Reference proteome</keyword>
<evidence type="ECO:0000256" key="7">
    <source>
        <dbReference type="ARBA" id="ARBA00022741"/>
    </source>
</evidence>
<organism evidence="14 15">
    <name type="scientific">Leptothrix cholodnii (strain ATCC 51168 / LMG 8142 / SP-6)</name>
    <name type="common">Leptothrix discophora (strain SP-6)</name>
    <dbReference type="NCBI Taxonomy" id="395495"/>
    <lineage>
        <taxon>Bacteria</taxon>
        <taxon>Pseudomonadati</taxon>
        <taxon>Pseudomonadota</taxon>
        <taxon>Betaproteobacteria</taxon>
        <taxon>Burkholderiales</taxon>
        <taxon>Sphaerotilaceae</taxon>
        <taxon>Leptothrix</taxon>
    </lineage>
</organism>
<evidence type="ECO:0000256" key="3">
    <source>
        <dbReference type="ARBA" id="ARBA00012438"/>
    </source>
</evidence>
<comment type="catalytic activity">
    <reaction evidence="1">
        <text>ATP + protein L-histidine = ADP + protein N-phospho-L-histidine.</text>
        <dbReference type="EC" id="2.7.13.3"/>
    </reaction>
</comment>
<comment type="subcellular location">
    <subcellularLocation>
        <location evidence="2">Membrane</location>
        <topology evidence="2">Multi-pass membrane protein</topology>
    </subcellularLocation>
</comment>
<dbReference type="Gene3D" id="1.10.287.130">
    <property type="match status" value="1"/>
</dbReference>
<dbReference type="HOGENOM" id="CLU_000445_89_37_4"/>
<dbReference type="eggNOG" id="COG0642">
    <property type="taxonomic scope" value="Bacteria"/>
</dbReference>
<name>B1Y7D3_LEPCP</name>
<keyword evidence="11" id="KW-0902">Two-component regulatory system</keyword>
<dbReference type="RefSeq" id="WP_012347644.1">
    <property type="nucleotide sequence ID" value="NC_010524.1"/>
</dbReference>
<evidence type="ECO:0000256" key="11">
    <source>
        <dbReference type="ARBA" id="ARBA00023012"/>
    </source>
</evidence>
<dbReference type="SMART" id="SM00387">
    <property type="entry name" value="HATPase_c"/>
    <property type="match status" value="1"/>
</dbReference>
<dbReference type="Pfam" id="PF00512">
    <property type="entry name" value="HisKA"/>
    <property type="match status" value="1"/>
</dbReference>